<name>A0A177EB04_9MICR</name>
<dbReference type="EMBL" id="LTDL01000042">
    <property type="protein sequence ID" value="OAG28906.1"/>
    <property type="molecule type" value="Genomic_DNA"/>
</dbReference>
<dbReference type="SUPFAM" id="SSF47954">
    <property type="entry name" value="Cyclin-like"/>
    <property type="match status" value="2"/>
</dbReference>
<evidence type="ECO:0000313" key="4">
    <source>
        <dbReference type="Proteomes" id="UP000185944"/>
    </source>
</evidence>
<keyword evidence="4" id="KW-1185">Reference proteome</keyword>
<dbReference type="VEuPathDB" id="MicrosporidiaDB:NEDG_01045"/>
<dbReference type="InterPro" id="IPR013763">
    <property type="entry name" value="Cyclin-like_dom"/>
</dbReference>
<dbReference type="GO" id="GO:0016538">
    <property type="term" value="F:cyclin-dependent protein serine/threonine kinase regulator activity"/>
    <property type="evidence" value="ECO:0007669"/>
    <property type="project" value="InterPro"/>
</dbReference>
<dbReference type="Pfam" id="PF00134">
    <property type="entry name" value="Cyclin_N"/>
    <property type="match status" value="1"/>
</dbReference>
<dbReference type="InterPro" id="IPR006671">
    <property type="entry name" value="Cyclin_N"/>
</dbReference>
<dbReference type="PANTHER" id="PTHR10026">
    <property type="entry name" value="CYCLIN"/>
    <property type="match status" value="1"/>
</dbReference>
<dbReference type="SMART" id="SM00385">
    <property type="entry name" value="CYCLIN"/>
    <property type="match status" value="1"/>
</dbReference>
<dbReference type="Proteomes" id="UP000185944">
    <property type="component" value="Unassembled WGS sequence"/>
</dbReference>
<accession>A0A177EB04</accession>
<organism evidence="3 4">
    <name type="scientific">Nematocida displodere</name>
    <dbReference type="NCBI Taxonomy" id="1805483"/>
    <lineage>
        <taxon>Eukaryota</taxon>
        <taxon>Fungi</taxon>
        <taxon>Fungi incertae sedis</taxon>
        <taxon>Microsporidia</taxon>
        <taxon>Nematocida</taxon>
    </lineage>
</organism>
<dbReference type="RefSeq" id="XP_067543651.1">
    <property type="nucleotide sequence ID" value="XM_067688463.1"/>
</dbReference>
<dbReference type="InterPro" id="IPR043198">
    <property type="entry name" value="Cyclin/Ssn8"/>
</dbReference>
<proteinExistence type="inferred from homology"/>
<sequence length="239" mass="28017">MADKPAEDITKEEENTMLFYYQVKMLDLCEYLKTPIQVHNTAITYFKVLFSKRKVFHYDMRNLIAACVFLALKVENTYITAEILKAKLSFVKMHLLIKYELELCQALKFNLHVSSPHLRLLGLFLLLKNKEQVRGTTEDTFQTQEIQEIDRTLDWGKSVENLKNLMLTDNYLQLNPNEVALASLTVQPSELQGLFMTDTLSAIKKIKLDTIRRESPTQQELKRIDEKIRNIQQRYEISH</sequence>
<protein>
    <submittedName>
        <fullName evidence="3">Cyclin H</fullName>
    </submittedName>
</protein>
<evidence type="ECO:0000256" key="1">
    <source>
        <dbReference type="RuleBase" id="RU000383"/>
    </source>
</evidence>
<comment type="similarity">
    <text evidence="1">Belongs to the cyclin family.</text>
</comment>
<dbReference type="GeneID" id="93647395"/>
<comment type="caution">
    <text evidence="3">The sequence shown here is derived from an EMBL/GenBank/DDBJ whole genome shotgun (WGS) entry which is preliminary data.</text>
</comment>
<feature type="domain" description="Cyclin-like" evidence="2">
    <location>
        <begin position="23"/>
        <end position="105"/>
    </location>
</feature>
<dbReference type="GO" id="GO:0006357">
    <property type="term" value="P:regulation of transcription by RNA polymerase II"/>
    <property type="evidence" value="ECO:0007669"/>
    <property type="project" value="InterPro"/>
</dbReference>
<evidence type="ECO:0000313" key="3">
    <source>
        <dbReference type="EMBL" id="OAG28906.1"/>
    </source>
</evidence>
<gene>
    <name evidence="3" type="ORF">NEDG_01045</name>
</gene>
<evidence type="ECO:0000259" key="2">
    <source>
        <dbReference type="SMART" id="SM00385"/>
    </source>
</evidence>
<dbReference type="Gene3D" id="1.10.472.10">
    <property type="entry name" value="Cyclin-like"/>
    <property type="match status" value="1"/>
</dbReference>
<keyword evidence="1" id="KW-0195">Cyclin</keyword>
<dbReference type="AlphaFoldDB" id="A0A177EB04"/>
<dbReference type="STRING" id="1805483.A0A177EB04"/>
<dbReference type="OrthoDB" id="340962at2759"/>
<dbReference type="InterPro" id="IPR036915">
    <property type="entry name" value="Cyclin-like_sf"/>
</dbReference>
<reference evidence="3 4" key="1">
    <citation type="submission" date="2016-02" db="EMBL/GenBank/DDBJ databases">
        <title>Discovery of a natural microsporidian pathogen with a broad tissue tropism in Caenorhabditis elegans.</title>
        <authorList>
            <person name="Luallen R.J."/>
            <person name="Reinke A.W."/>
            <person name="Tong L."/>
            <person name="Botts M.R."/>
            <person name="Felix M.-A."/>
            <person name="Troemel E.R."/>
        </authorList>
    </citation>
    <scope>NUCLEOTIDE SEQUENCE [LARGE SCALE GENOMIC DNA]</scope>
    <source>
        <strain evidence="3 4">JUm2807</strain>
    </source>
</reference>